<comment type="caution">
    <text evidence="2">The sequence shown here is derived from an EMBL/GenBank/DDBJ whole genome shotgun (WGS) entry which is preliminary data.</text>
</comment>
<organism evidence="2 3">
    <name type="scientific">Acidisoma cellulosilyticum</name>
    <dbReference type="NCBI Taxonomy" id="2802395"/>
    <lineage>
        <taxon>Bacteria</taxon>
        <taxon>Pseudomonadati</taxon>
        <taxon>Pseudomonadota</taxon>
        <taxon>Alphaproteobacteria</taxon>
        <taxon>Acetobacterales</taxon>
        <taxon>Acidocellaceae</taxon>
        <taxon>Acidisoma</taxon>
    </lineage>
</organism>
<reference evidence="2 3" key="1">
    <citation type="journal article" date="2021" name="Microorganisms">
        <title>Acidisoma silvae sp. nov. and Acidisomacellulosilytica sp. nov., Two Acidophilic Bacteria Isolated from Decaying Wood, Hydrolyzing Cellulose and Producing Poly-3-hydroxybutyrate.</title>
        <authorList>
            <person name="Mieszkin S."/>
            <person name="Pouder E."/>
            <person name="Uroz S."/>
            <person name="Simon-Colin C."/>
            <person name="Alain K."/>
        </authorList>
    </citation>
    <scope>NUCLEOTIDE SEQUENCE [LARGE SCALE GENOMIC DNA]</scope>
    <source>
        <strain evidence="2 3">HW T5.17</strain>
    </source>
</reference>
<dbReference type="EMBL" id="JAESVA010000004">
    <property type="protein sequence ID" value="MCB8881093.1"/>
    <property type="molecule type" value="Genomic_DNA"/>
</dbReference>
<dbReference type="Pfam" id="PF01177">
    <property type="entry name" value="Asp_Glu_race"/>
    <property type="match status" value="1"/>
</dbReference>
<proteinExistence type="inferred from homology"/>
<dbReference type="GO" id="GO:0047661">
    <property type="term" value="F:amino-acid racemase activity"/>
    <property type="evidence" value="ECO:0007669"/>
    <property type="project" value="InterPro"/>
</dbReference>
<keyword evidence="3" id="KW-1185">Reference proteome</keyword>
<dbReference type="AlphaFoldDB" id="A0A963Z3E5"/>
<sequence>MDPIGRAMAALWPEAEAVNLLDDGLSIDRAEEGETLSAALTGRFLTLGDYAVGPMHAAGILATCSAFGPALDQLKAKLPVPVVKPNEPMFRAALASGRRIAMLATFAPAVASMEEEFRGLAADLRPGASLTSIVVPGAIAALRAGDAETHNRLVAAAAAGLDDFDAIMLAHFSTSRALEAVRAATDIPVFAAPEAAVAAMRAAVEAAFADYDAEKGPVTR</sequence>
<accession>A0A963Z3E5</accession>
<evidence type="ECO:0000256" key="1">
    <source>
        <dbReference type="ARBA" id="ARBA00038414"/>
    </source>
</evidence>
<gene>
    <name evidence="2" type="ORF">ACELLULO517_12675</name>
</gene>
<evidence type="ECO:0000313" key="3">
    <source>
        <dbReference type="Proteomes" id="UP000721844"/>
    </source>
</evidence>
<name>A0A963Z3E5_9PROT</name>
<dbReference type="InterPro" id="IPR053714">
    <property type="entry name" value="Iso_Racemase_Enz_sf"/>
</dbReference>
<dbReference type="Proteomes" id="UP000721844">
    <property type="component" value="Unassembled WGS sequence"/>
</dbReference>
<protein>
    <submittedName>
        <fullName evidence="2">Arylsulfatase</fullName>
    </submittedName>
</protein>
<evidence type="ECO:0000313" key="2">
    <source>
        <dbReference type="EMBL" id="MCB8881093.1"/>
    </source>
</evidence>
<dbReference type="InterPro" id="IPR015942">
    <property type="entry name" value="Asp/Glu/hydantoin_racemase"/>
</dbReference>
<comment type="similarity">
    <text evidence="1">Belongs to the HyuE racemase family.</text>
</comment>
<dbReference type="Gene3D" id="3.40.50.12500">
    <property type="match status" value="1"/>
</dbReference>